<dbReference type="FunFam" id="1.10.3730.10:FF:000001">
    <property type="entry name" value="Pyrroline-5-carboxylate reductase"/>
    <property type="match status" value="1"/>
</dbReference>
<dbReference type="PROSITE" id="PS00521">
    <property type="entry name" value="P5CR"/>
    <property type="match status" value="1"/>
</dbReference>
<comment type="similarity">
    <text evidence="2">Belongs to the pyrroline-5-carboxylate reductase family.</text>
</comment>
<gene>
    <name evidence="10" type="ORF">MNB_SUP05-4-980</name>
</gene>
<dbReference type="SUPFAM" id="SSF48179">
    <property type="entry name" value="6-phosphogluconate dehydrogenase C-terminal domain-like"/>
    <property type="match status" value="1"/>
</dbReference>
<dbReference type="Gene3D" id="3.40.50.720">
    <property type="entry name" value="NAD(P)-binding Rossmann-like Domain"/>
    <property type="match status" value="1"/>
</dbReference>
<evidence type="ECO:0000259" key="8">
    <source>
        <dbReference type="Pfam" id="PF03807"/>
    </source>
</evidence>
<dbReference type="EMBL" id="FPHR01000018">
    <property type="protein sequence ID" value="SFV77192.1"/>
    <property type="molecule type" value="Genomic_DNA"/>
</dbReference>
<keyword evidence="3" id="KW-0963">Cytoplasm</keyword>
<dbReference type="InterPro" id="IPR000304">
    <property type="entry name" value="Pyrroline-COOH_reductase"/>
</dbReference>
<name>A0A1W1D9R3_9ZZZZ</name>
<evidence type="ECO:0000256" key="7">
    <source>
        <dbReference type="ARBA" id="ARBA00023002"/>
    </source>
</evidence>
<sequence>MQNSTTIGFIGAGNMAYAIISGLINNGISAEQIKLSDTNESLLSLRKDEFNLEVFTDNIELAAHCDVIVLAIKPQILSIVCHQITESIKPGALIVSIAAGVRVRDINRWLGGNQPIVRTMPNTPALLNQGVTGLFANENVSTSQKELAGDILSSVGQSLWVEEEDMLDAVTALSGSGPAYFFLMIESMSNAGVALGLDEKTAQALSIQTALGASMMADASTDSAHELRGKVTSPNGTTQAAIESFQDQDFDLIVAHAMRAAFDRAGELGVELGDSD</sequence>
<dbReference type="PANTHER" id="PTHR11645">
    <property type="entry name" value="PYRROLINE-5-CARBOXYLATE REDUCTASE"/>
    <property type="match status" value="1"/>
</dbReference>
<keyword evidence="6" id="KW-0521">NADP</keyword>
<feature type="domain" description="Pyrroline-5-carboxylate reductase catalytic N-terminal" evidence="8">
    <location>
        <begin position="6"/>
        <end position="100"/>
    </location>
</feature>
<dbReference type="InterPro" id="IPR008927">
    <property type="entry name" value="6-PGluconate_DH-like_C_sf"/>
</dbReference>
<dbReference type="FunFam" id="3.40.50.720:FF:000105">
    <property type="entry name" value="Pyrroline-5-carboxylate reductase"/>
    <property type="match status" value="1"/>
</dbReference>
<proteinExistence type="inferred from homology"/>
<feature type="domain" description="Pyrroline-5-carboxylate reductase dimerisation" evidence="9">
    <location>
        <begin position="164"/>
        <end position="268"/>
    </location>
</feature>
<dbReference type="GO" id="GO:0004735">
    <property type="term" value="F:pyrroline-5-carboxylate reductase activity"/>
    <property type="evidence" value="ECO:0007669"/>
    <property type="project" value="UniProtKB-EC"/>
</dbReference>
<dbReference type="Pfam" id="PF03807">
    <property type="entry name" value="F420_oxidored"/>
    <property type="match status" value="1"/>
</dbReference>
<comment type="pathway">
    <text evidence="1">Amino-acid biosynthesis; L-proline biosynthesis; L-proline from L-glutamate 5-semialdehyde: step 1/1.</text>
</comment>
<evidence type="ECO:0000313" key="10">
    <source>
        <dbReference type="EMBL" id="SFV77192.1"/>
    </source>
</evidence>
<reference evidence="10" key="1">
    <citation type="submission" date="2016-10" db="EMBL/GenBank/DDBJ databases">
        <authorList>
            <person name="de Groot N.N."/>
        </authorList>
    </citation>
    <scope>NUCLEOTIDE SEQUENCE</scope>
</reference>
<dbReference type="PANTHER" id="PTHR11645:SF0">
    <property type="entry name" value="PYRROLINE-5-CARBOXYLATE REDUCTASE 3"/>
    <property type="match status" value="1"/>
</dbReference>
<dbReference type="HAMAP" id="MF_01925">
    <property type="entry name" value="P5C_reductase"/>
    <property type="match status" value="1"/>
</dbReference>
<dbReference type="InterPro" id="IPR029036">
    <property type="entry name" value="P5CR_dimer"/>
</dbReference>
<dbReference type="AlphaFoldDB" id="A0A1W1D9R3"/>
<dbReference type="Pfam" id="PF14748">
    <property type="entry name" value="P5CR_dimer"/>
    <property type="match status" value="1"/>
</dbReference>
<evidence type="ECO:0000256" key="3">
    <source>
        <dbReference type="ARBA" id="ARBA00022490"/>
    </source>
</evidence>
<evidence type="ECO:0000259" key="9">
    <source>
        <dbReference type="Pfam" id="PF14748"/>
    </source>
</evidence>
<dbReference type="PIRSF" id="PIRSF000193">
    <property type="entry name" value="Pyrrol-5-carb_rd"/>
    <property type="match status" value="1"/>
</dbReference>
<evidence type="ECO:0000256" key="4">
    <source>
        <dbReference type="ARBA" id="ARBA00022605"/>
    </source>
</evidence>
<dbReference type="NCBIfam" id="TIGR00112">
    <property type="entry name" value="proC"/>
    <property type="match status" value="1"/>
</dbReference>
<keyword evidence="4" id="KW-0028">Amino-acid biosynthesis</keyword>
<evidence type="ECO:0000256" key="5">
    <source>
        <dbReference type="ARBA" id="ARBA00022650"/>
    </source>
</evidence>
<dbReference type="GO" id="GO:0055129">
    <property type="term" value="P:L-proline biosynthetic process"/>
    <property type="evidence" value="ECO:0007669"/>
    <property type="project" value="TreeGrafter"/>
</dbReference>
<dbReference type="EC" id="1.5.1.2" evidence="10"/>
<protein>
    <submittedName>
        <fullName evidence="10">Pyrroline-5-carboxylate reductase</fullName>
        <ecNumber evidence="10">1.5.1.2</ecNumber>
    </submittedName>
</protein>
<evidence type="ECO:0000256" key="1">
    <source>
        <dbReference type="ARBA" id="ARBA00005205"/>
    </source>
</evidence>
<dbReference type="Gene3D" id="1.10.3730.10">
    <property type="entry name" value="ProC C-terminal domain-like"/>
    <property type="match status" value="1"/>
</dbReference>
<evidence type="ECO:0000256" key="2">
    <source>
        <dbReference type="ARBA" id="ARBA00005525"/>
    </source>
</evidence>
<keyword evidence="5" id="KW-0641">Proline biosynthesis</keyword>
<dbReference type="SUPFAM" id="SSF51735">
    <property type="entry name" value="NAD(P)-binding Rossmann-fold domains"/>
    <property type="match status" value="1"/>
</dbReference>
<dbReference type="InterPro" id="IPR053790">
    <property type="entry name" value="P5CR-like_CS"/>
</dbReference>
<evidence type="ECO:0000256" key="6">
    <source>
        <dbReference type="ARBA" id="ARBA00022857"/>
    </source>
</evidence>
<keyword evidence="7 10" id="KW-0560">Oxidoreductase</keyword>
<dbReference type="InterPro" id="IPR028939">
    <property type="entry name" value="P5C_Rdtase_cat_N"/>
</dbReference>
<dbReference type="InterPro" id="IPR036291">
    <property type="entry name" value="NAD(P)-bd_dom_sf"/>
</dbReference>
<accession>A0A1W1D9R3</accession>
<organism evidence="10">
    <name type="scientific">hydrothermal vent metagenome</name>
    <dbReference type="NCBI Taxonomy" id="652676"/>
    <lineage>
        <taxon>unclassified sequences</taxon>
        <taxon>metagenomes</taxon>
        <taxon>ecological metagenomes</taxon>
    </lineage>
</organism>